<dbReference type="KEGG" id="glz:GLAREA_11143"/>
<accession>S3DEA9</accession>
<organism evidence="2 3">
    <name type="scientific">Glarea lozoyensis (strain ATCC 20868 / MF5171)</name>
    <dbReference type="NCBI Taxonomy" id="1116229"/>
    <lineage>
        <taxon>Eukaryota</taxon>
        <taxon>Fungi</taxon>
        <taxon>Dikarya</taxon>
        <taxon>Ascomycota</taxon>
        <taxon>Pezizomycotina</taxon>
        <taxon>Leotiomycetes</taxon>
        <taxon>Helotiales</taxon>
        <taxon>Helotiaceae</taxon>
        <taxon>Glarea</taxon>
    </lineage>
</organism>
<dbReference type="AlphaFoldDB" id="S3DEA9"/>
<dbReference type="HOGENOM" id="CLU_816484_0_0_1"/>
<evidence type="ECO:0000259" key="1">
    <source>
        <dbReference type="Pfam" id="PF20150"/>
    </source>
</evidence>
<protein>
    <recommendedName>
        <fullName evidence="1">2EXR domain-containing protein</fullName>
    </recommendedName>
</protein>
<gene>
    <name evidence="2" type="ORF">GLAREA_11143</name>
</gene>
<proteinExistence type="predicted"/>
<evidence type="ECO:0000313" key="2">
    <source>
        <dbReference type="EMBL" id="EPE35444.1"/>
    </source>
</evidence>
<dbReference type="Pfam" id="PF20150">
    <property type="entry name" value="2EXR"/>
    <property type="match status" value="1"/>
</dbReference>
<dbReference type="EMBL" id="KE145354">
    <property type="protein sequence ID" value="EPE35444.1"/>
    <property type="molecule type" value="Genomic_DNA"/>
</dbReference>
<dbReference type="eggNOG" id="ENOG502RP39">
    <property type="taxonomic scope" value="Eukaryota"/>
</dbReference>
<evidence type="ECO:0000313" key="3">
    <source>
        <dbReference type="Proteomes" id="UP000016922"/>
    </source>
</evidence>
<dbReference type="OrthoDB" id="3557569at2759"/>
<sequence>MDVTDMLTETIPCPVYISSPSAISSEVLRSLKTDPPSASLFTASGLYRVPGISEVRLASIIQSTTRQILRANSSSHRTPDEAPTTFHGFQNLPPELRLRIWALSLPPPRLVPLTYSPISQSPYKCDWDGCTSTCPIPAILHVNRESRTYATGRNGFALSLNLIYTQPKIWFNHSTDVLYFSEPSRRKYFIGRGLLESFGNFHNATSLIDRKELGRIKRLAIDVDLFKTRWLNNGRRNEEDPLLFQFWEHMRSKFIGLEDITFVLPNQALNATAKLPHSGVFLPVEWLREKELEERAEYFSRRVEKVVSMLGGVLHSSAGPVQWRVPYWRILVPEQSCNTT</sequence>
<dbReference type="RefSeq" id="XP_008077523.1">
    <property type="nucleotide sequence ID" value="XM_008079332.1"/>
</dbReference>
<dbReference type="GeneID" id="19470185"/>
<name>S3DEA9_GLAL2</name>
<reference evidence="2 3" key="1">
    <citation type="journal article" date="2013" name="BMC Genomics">
        <title>Genomics-driven discovery of the pneumocandin biosynthetic gene cluster in the fungus Glarea lozoyensis.</title>
        <authorList>
            <person name="Chen L."/>
            <person name="Yue Q."/>
            <person name="Zhang X."/>
            <person name="Xiang M."/>
            <person name="Wang C."/>
            <person name="Li S."/>
            <person name="Che Y."/>
            <person name="Ortiz-Lopez F.J."/>
            <person name="Bills G.F."/>
            <person name="Liu X."/>
            <person name="An Z."/>
        </authorList>
    </citation>
    <scope>NUCLEOTIDE SEQUENCE [LARGE SCALE GENOMIC DNA]</scope>
    <source>
        <strain evidence="3">ATCC 20868 / MF5171</strain>
    </source>
</reference>
<dbReference type="Proteomes" id="UP000016922">
    <property type="component" value="Unassembled WGS sequence"/>
</dbReference>
<keyword evidence="3" id="KW-1185">Reference proteome</keyword>
<dbReference type="OMA" id="CHEARQI"/>
<dbReference type="PANTHER" id="PTHR35910:SF6">
    <property type="entry name" value="2EXR DOMAIN-CONTAINING PROTEIN"/>
    <property type="match status" value="1"/>
</dbReference>
<dbReference type="PANTHER" id="PTHR35910">
    <property type="entry name" value="2EXR DOMAIN-CONTAINING PROTEIN"/>
    <property type="match status" value="1"/>
</dbReference>
<dbReference type="InterPro" id="IPR045518">
    <property type="entry name" value="2EXR"/>
</dbReference>
<feature type="domain" description="2EXR" evidence="1">
    <location>
        <begin position="86"/>
        <end position="178"/>
    </location>
</feature>